<evidence type="ECO:0000313" key="1">
    <source>
        <dbReference type="EMBL" id="VDN26793.1"/>
    </source>
</evidence>
<organism evidence="3">
    <name type="scientific">Gongylonema pulchrum</name>
    <dbReference type="NCBI Taxonomy" id="637853"/>
    <lineage>
        <taxon>Eukaryota</taxon>
        <taxon>Metazoa</taxon>
        <taxon>Ecdysozoa</taxon>
        <taxon>Nematoda</taxon>
        <taxon>Chromadorea</taxon>
        <taxon>Rhabditida</taxon>
        <taxon>Spirurina</taxon>
        <taxon>Spiruromorpha</taxon>
        <taxon>Spiruroidea</taxon>
        <taxon>Gongylonematidae</taxon>
        <taxon>Gongylonema</taxon>
    </lineage>
</organism>
<dbReference type="EMBL" id="UYRT01082994">
    <property type="protein sequence ID" value="VDN26793.1"/>
    <property type="molecule type" value="Genomic_DNA"/>
</dbReference>
<dbReference type="WBParaSite" id="GPUH_0001587001-mRNA-1">
    <property type="protein sequence ID" value="GPUH_0001587001-mRNA-1"/>
    <property type="gene ID" value="GPUH_0001587001"/>
</dbReference>
<proteinExistence type="predicted"/>
<protein>
    <submittedName>
        <fullName evidence="3">Secreted protein</fullName>
    </submittedName>
</protein>
<evidence type="ECO:0000313" key="2">
    <source>
        <dbReference type="Proteomes" id="UP000271098"/>
    </source>
</evidence>
<gene>
    <name evidence="1" type="ORF">GPUH_LOCUS15848</name>
</gene>
<accession>A0A183E4F7</accession>
<sequence length="158" mass="17797">MIPALWPKTWTHIGRALASSGMQEKERQLDEGVALQGGMNLQVHDYQSSNRIFSNTFIAATILELHDLDWIRLTGFCIVKSSNRIFSNTFIAATILELHDLDWIRLTGFCIVKFLCHRHNASTVGGVFDVTQRYCSSSAFLSSHVSHSHIMPFTKSEA</sequence>
<evidence type="ECO:0000313" key="3">
    <source>
        <dbReference type="WBParaSite" id="GPUH_0001587001-mRNA-1"/>
    </source>
</evidence>
<dbReference type="Proteomes" id="UP000271098">
    <property type="component" value="Unassembled WGS sequence"/>
</dbReference>
<reference evidence="1 2" key="2">
    <citation type="submission" date="2018-11" db="EMBL/GenBank/DDBJ databases">
        <authorList>
            <consortium name="Pathogen Informatics"/>
        </authorList>
    </citation>
    <scope>NUCLEOTIDE SEQUENCE [LARGE SCALE GENOMIC DNA]</scope>
</reference>
<name>A0A183E4F7_9BILA</name>
<dbReference type="AlphaFoldDB" id="A0A183E4F7"/>
<reference evidence="3" key="1">
    <citation type="submission" date="2016-06" db="UniProtKB">
        <authorList>
            <consortium name="WormBaseParasite"/>
        </authorList>
    </citation>
    <scope>IDENTIFICATION</scope>
</reference>
<keyword evidence="2" id="KW-1185">Reference proteome</keyword>